<feature type="region of interest" description="Disordered" evidence="1">
    <location>
        <begin position="152"/>
        <end position="209"/>
    </location>
</feature>
<accession>A0A165M1M6</accession>
<dbReference type="AlphaFoldDB" id="A0A165M1M6"/>
<dbReference type="InParanoid" id="A0A165M1M6"/>
<dbReference type="Proteomes" id="UP000077266">
    <property type="component" value="Unassembled WGS sequence"/>
</dbReference>
<keyword evidence="3" id="KW-1185">Reference proteome</keyword>
<evidence type="ECO:0000313" key="2">
    <source>
        <dbReference type="EMBL" id="KZV98640.1"/>
    </source>
</evidence>
<name>A0A165M1M6_EXIGL</name>
<proteinExistence type="predicted"/>
<evidence type="ECO:0000313" key="3">
    <source>
        <dbReference type="Proteomes" id="UP000077266"/>
    </source>
</evidence>
<feature type="region of interest" description="Disordered" evidence="1">
    <location>
        <begin position="216"/>
        <end position="235"/>
    </location>
</feature>
<sequence length="235" mass="26190">MVKCECWVEQVVGVKKKVEGCRVYTLHPTLRTIKKNNKLQIHGGLLGLRLREPNGKYRCLYGTGSGTEAEGVRIRGASLHLGVFEGKWLHSVWEDALLGPEIDMDIYGVFKRTPTDKKRACTICSDRDHHARICPVWNHPAWPEALRQRREDRIKEKSNRGKAPAAGDGEASRGRDRGQGSSSRGRGGYHAHYGPPPPPPHAPGYYGYAPGYYAYEHAPRGSGRGKRGRGNGQKR</sequence>
<reference evidence="2 3" key="1">
    <citation type="journal article" date="2016" name="Mol. Biol. Evol.">
        <title>Comparative Genomics of Early-Diverging Mushroom-Forming Fungi Provides Insights into the Origins of Lignocellulose Decay Capabilities.</title>
        <authorList>
            <person name="Nagy L.G."/>
            <person name="Riley R."/>
            <person name="Tritt A."/>
            <person name="Adam C."/>
            <person name="Daum C."/>
            <person name="Floudas D."/>
            <person name="Sun H."/>
            <person name="Yadav J.S."/>
            <person name="Pangilinan J."/>
            <person name="Larsson K.H."/>
            <person name="Matsuura K."/>
            <person name="Barry K."/>
            <person name="Labutti K."/>
            <person name="Kuo R."/>
            <person name="Ohm R.A."/>
            <person name="Bhattacharya S.S."/>
            <person name="Shirouzu T."/>
            <person name="Yoshinaga Y."/>
            <person name="Martin F.M."/>
            <person name="Grigoriev I.V."/>
            <person name="Hibbett D.S."/>
        </authorList>
    </citation>
    <scope>NUCLEOTIDE SEQUENCE [LARGE SCALE GENOMIC DNA]</scope>
    <source>
        <strain evidence="2 3">HHB12029</strain>
    </source>
</reference>
<gene>
    <name evidence="2" type="ORF">EXIGLDRAFT_806929</name>
</gene>
<protein>
    <submittedName>
        <fullName evidence="2">Uncharacterized protein</fullName>
    </submittedName>
</protein>
<feature type="compositionally biased region" description="Basic residues" evidence="1">
    <location>
        <begin position="223"/>
        <end position="235"/>
    </location>
</feature>
<organism evidence="2 3">
    <name type="scientific">Exidia glandulosa HHB12029</name>
    <dbReference type="NCBI Taxonomy" id="1314781"/>
    <lineage>
        <taxon>Eukaryota</taxon>
        <taxon>Fungi</taxon>
        <taxon>Dikarya</taxon>
        <taxon>Basidiomycota</taxon>
        <taxon>Agaricomycotina</taxon>
        <taxon>Agaricomycetes</taxon>
        <taxon>Auriculariales</taxon>
        <taxon>Exidiaceae</taxon>
        <taxon>Exidia</taxon>
    </lineage>
</organism>
<dbReference type="EMBL" id="KV425916">
    <property type="protein sequence ID" value="KZV98640.1"/>
    <property type="molecule type" value="Genomic_DNA"/>
</dbReference>
<evidence type="ECO:0000256" key="1">
    <source>
        <dbReference type="SAM" id="MobiDB-lite"/>
    </source>
</evidence>